<dbReference type="KEGG" id="vpd:VAPA_1c32710"/>
<evidence type="ECO:0000313" key="2">
    <source>
        <dbReference type="Proteomes" id="UP000016223"/>
    </source>
</evidence>
<reference evidence="1 2" key="1">
    <citation type="submission" date="2012-10" db="EMBL/GenBank/DDBJ databases">
        <title>Genome sequence of Variovorax paradoxus B4.</title>
        <authorList>
            <person name="Schuldes J."/>
            <person name="Brandt U."/>
            <person name="Hiessl S."/>
            <person name="Wuebbeler J.H."/>
            <person name="Thuermer A."/>
            <person name="Steinbuechel A."/>
            <person name="Daniel R."/>
        </authorList>
    </citation>
    <scope>NUCLEOTIDE SEQUENCE [LARGE SCALE GENOMIC DNA]</scope>
    <source>
        <strain evidence="1 2">B4</strain>
    </source>
</reference>
<protein>
    <submittedName>
        <fullName evidence="1">Uncharacterized protein</fullName>
    </submittedName>
</protein>
<organism evidence="1 2">
    <name type="scientific">Variovorax paradoxus B4</name>
    <dbReference type="NCBI Taxonomy" id="1246301"/>
    <lineage>
        <taxon>Bacteria</taxon>
        <taxon>Pseudomonadati</taxon>
        <taxon>Pseudomonadota</taxon>
        <taxon>Betaproteobacteria</taxon>
        <taxon>Burkholderiales</taxon>
        <taxon>Comamonadaceae</taxon>
        <taxon>Variovorax</taxon>
    </lineage>
</organism>
<dbReference type="Proteomes" id="UP000016223">
    <property type="component" value="Chromosome 1"/>
</dbReference>
<sequence>MSETHFSSLDRAIKTLTAQRARLESTDLRHPSIASIAQELRIAASELMVMAISLQSHQRIAVPPLEA</sequence>
<proteinExistence type="predicted"/>
<gene>
    <name evidence="1" type="ORF">VAPA_1c32710</name>
</gene>
<evidence type="ECO:0000313" key="1">
    <source>
        <dbReference type="EMBL" id="AGU50357.1"/>
    </source>
</evidence>
<dbReference type="RefSeq" id="WP_021007827.1">
    <property type="nucleotide sequence ID" value="NC_022247.1"/>
</dbReference>
<accession>T1XBP5</accession>
<dbReference type="HOGENOM" id="CLU_2811235_0_0_4"/>
<dbReference type="PATRIC" id="fig|1246301.3.peg.3308"/>
<dbReference type="AlphaFoldDB" id="T1XBP5"/>
<name>T1XBP5_VARPD</name>
<dbReference type="EMBL" id="CP003911">
    <property type="protein sequence ID" value="AGU50357.1"/>
    <property type="molecule type" value="Genomic_DNA"/>
</dbReference>